<dbReference type="EMBL" id="JBEPAZ010000001">
    <property type="protein sequence ID" value="MER6426394.1"/>
    <property type="molecule type" value="Genomic_DNA"/>
</dbReference>
<accession>A0ABV1TY43</accession>
<name>A0ABV1TY43_9ACTN</name>
<evidence type="ECO:0000313" key="2">
    <source>
        <dbReference type="Proteomes" id="UP001470023"/>
    </source>
</evidence>
<protein>
    <submittedName>
        <fullName evidence="1">Uncharacterized protein</fullName>
    </submittedName>
</protein>
<evidence type="ECO:0000313" key="1">
    <source>
        <dbReference type="EMBL" id="MER6426394.1"/>
    </source>
</evidence>
<gene>
    <name evidence="1" type="ORF">ABT272_01380</name>
</gene>
<dbReference type="Proteomes" id="UP001470023">
    <property type="component" value="Unassembled WGS sequence"/>
</dbReference>
<dbReference type="RefSeq" id="WP_352062611.1">
    <property type="nucleotide sequence ID" value="NZ_JBEPAZ010000001.1"/>
</dbReference>
<keyword evidence="2" id="KW-1185">Reference proteome</keyword>
<reference evidence="1 2" key="1">
    <citation type="submission" date="2024-06" db="EMBL/GenBank/DDBJ databases">
        <title>The Natural Products Discovery Center: Release of the First 8490 Sequenced Strains for Exploring Actinobacteria Biosynthetic Diversity.</title>
        <authorList>
            <person name="Kalkreuter E."/>
            <person name="Kautsar S.A."/>
            <person name="Yang D."/>
            <person name="Bader C.D."/>
            <person name="Teijaro C.N."/>
            <person name="Fluegel L."/>
            <person name="Davis C.M."/>
            <person name="Simpson J.R."/>
            <person name="Lauterbach L."/>
            <person name="Steele A.D."/>
            <person name="Gui C."/>
            <person name="Meng S."/>
            <person name="Li G."/>
            <person name="Viehrig K."/>
            <person name="Ye F."/>
            <person name="Su P."/>
            <person name="Kiefer A.F."/>
            <person name="Nichols A."/>
            <person name="Cepeda A.J."/>
            <person name="Yan W."/>
            <person name="Fan B."/>
            <person name="Jiang Y."/>
            <person name="Adhikari A."/>
            <person name="Zheng C.-J."/>
            <person name="Schuster L."/>
            <person name="Cowan T.M."/>
            <person name="Smanski M.J."/>
            <person name="Chevrette M.G."/>
            <person name="De Carvalho L.P.S."/>
            <person name="Shen B."/>
        </authorList>
    </citation>
    <scope>NUCLEOTIDE SEQUENCE [LARGE SCALE GENOMIC DNA]</scope>
    <source>
        <strain evidence="1 2">NPDC001166</strain>
    </source>
</reference>
<comment type="caution">
    <text evidence="1">The sequence shown here is derived from an EMBL/GenBank/DDBJ whole genome shotgun (WGS) entry which is preliminary data.</text>
</comment>
<organism evidence="1 2">
    <name type="scientific">Streptomyces sp. 900105245</name>
    <dbReference type="NCBI Taxonomy" id="3154379"/>
    <lineage>
        <taxon>Bacteria</taxon>
        <taxon>Bacillati</taxon>
        <taxon>Actinomycetota</taxon>
        <taxon>Actinomycetes</taxon>
        <taxon>Kitasatosporales</taxon>
        <taxon>Streptomycetaceae</taxon>
        <taxon>Streptomyces</taxon>
    </lineage>
</organism>
<sequence>MRSTTLHLGEPPDVAAAGVGVHGLASDKACRRGLGVSPRALRASPS</sequence>
<proteinExistence type="predicted"/>